<accession>A0A521C5A4</accession>
<gene>
    <name evidence="2" type="ORF">SAMN06265349_102215</name>
</gene>
<proteinExistence type="predicted"/>
<keyword evidence="1" id="KW-0812">Transmembrane</keyword>
<sequence length="55" mass="6048">MKKLFHPIILLIIGFVLNGFAWSTSIGHPLNTICLLLGLGLFFLGIILSIIKIRG</sequence>
<dbReference type="AlphaFoldDB" id="A0A521C5A4"/>
<feature type="transmembrane region" description="Helical" evidence="1">
    <location>
        <begin position="7"/>
        <end position="24"/>
    </location>
</feature>
<keyword evidence="1" id="KW-1133">Transmembrane helix</keyword>
<feature type="transmembrane region" description="Helical" evidence="1">
    <location>
        <begin position="30"/>
        <end position="51"/>
    </location>
</feature>
<evidence type="ECO:0000256" key="1">
    <source>
        <dbReference type="SAM" id="Phobius"/>
    </source>
</evidence>
<dbReference type="EMBL" id="FXTA01000002">
    <property type="protein sequence ID" value="SMO54598.1"/>
    <property type="molecule type" value="Genomic_DNA"/>
</dbReference>
<dbReference type="Proteomes" id="UP000317289">
    <property type="component" value="Unassembled WGS sequence"/>
</dbReference>
<protein>
    <submittedName>
        <fullName evidence="2">Uncharacterized protein</fullName>
    </submittedName>
</protein>
<reference evidence="2 3" key="1">
    <citation type="submission" date="2017-05" db="EMBL/GenBank/DDBJ databases">
        <authorList>
            <person name="Varghese N."/>
            <person name="Submissions S."/>
        </authorList>
    </citation>
    <scope>NUCLEOTIDE SEQUENCE [LARGE SCALE GENOMIC DNA]</scope>
    <source>
        <strain evidence="2 3">DSM 19382</strain>
    </source>
</reference>
<name>A0A521C5A4_9FLAO</name>
<evidence type="ECO:0000313" key="3">
    <source>
        <dbReference type="Proteomes" id="UP000317289"/>
    </source>
</evidence>
<evidence type="ECO:0000313" key="2">
    <source>
        <dbReference type="EMBL" id="SMO54598.1"/>
    </source>
</evidence>
<organism evidence="2 3">
    <name type="scientific">Flavobacterium resistens</name>
    <dbReference type="NCBI Taxonomy" id="443612"/>
    <lineage>
        <taxon>Bacteria</taxon>
        <taxon>Pseudomonadati</taxon>
        <taxon>Bacteroidota</taxon>
        <taxon>Flavobacteriia</taxon>
        <taxon>Flavobacteriales</taxon>
        <taxon>Flavobacteriaceae</taxon>
        <taxon>Flavobacterium</taxon>
    </lineage>
</organism>
<keyword evidence="1" id="KW-0472">Membrane</keyword>